<dbReference type="SUPFAM" id="SSF52540">
    <property type="entry name" value="P-loop containing nucleoside triphosphate hydrolases"/>
    <property type="match status" value="1"/>
</dbReference>
<gene>
    <name evidence="12" type="ORF">SAMN04487993_101728</name>
</gene>
<dbReference type="InterPro" id="IPR003593">
    <property type="entry name" value="AAA+_ATPase"/>
</dbReference>
<keyword evidence="6" id="KW-0547">Nucleotide-binding</keyword>
<keyword evidence="5" id="KW-0410">Iron transport</keyword>
<dbReference type="FunFam" id="3.40.50.300:FF:000134">
    <property type="entry name" value="Iron-enterobactin ABC transporter ATP-binding protein"/>
    <property type="match status" value="1"/>
</dbReference>
<keyword evidence="10" id="KW-0472">Membrane</keyword>
<evidence type="ECO:0000256" key="8">
    <source>
        <dbReference type="ARBA" id="ARBA00023004"/>
    </source>
</evidence>
<dbReference type="OrthoDB" id="9805601at2"/>
<organism evidence="12 13">
    <name type="scientific">Salipiger marinus</name>
    <dbReference type="NCBI Taxonomy" id="555512"/>
    <lineage>
        <taxon>Bacteria</taxon>
        <taxon>Pseudomonadati</taxon>
        <taxon>Pseudomonadota</taxon>
        <taxon>Alphaproteobacteria</taxon>
        <taxon>Rhodobacterales</taxon>
        <taxon>Roseobacteraceae</taxon>
        <taxon>Salipiger</taxon>
    </lineage>
</organism>
<keyword evidence="7 12" id="KW-0067">ATP-binding</keyword>
<dbReference type="GO" id="GO:0005524">
    <property type="term" value="F:ATP binding"/>
    <property type="evidence" value="ECO:0007669"/>
    <property type="project" value="UniProtKB-KW"/>
</dbReference>
<dbReference type="SMART" id="SM00382">
    <property type="entry name" value="AAA"/>
    <property type="match status" value="1"/>
</dbReference>
<dbReference type="InterPro" id="IPR027417">
    <property type="entry name" value="P-loop_NTPase"/>
</dbReference>
<reference evidence="12 13" key="1">
    <citation type="submission" date="2016-10" db="EMBL/GenBank/DDBJ databases">
        <authorList>
            <person name="de Groot N.N."/>
        </authorList>
    </citation>
    <scope>NUCLEOTIDE SEQUENCE [LARGE SCALE GENOMIC DNA]</scope>
    <source>
        <strain evidence="12 13">DSM 26424</strain>
    </source>
</reference>
<keyword evidence="9" id="KW-0406">Ion transport</keyword>
<dbReference type="Proteomes" id="UP000199093">
    <property type="component" value="Unassembled WGS sequence"/>
</dbReference>
<dbReference type="PROSITE" id="PS50893">
    <property type="entry name" value="ABC_TRANSPORTER_2"/>
    <property type="match status" value="1"/>
</dbReference>
<comment type="similarity">
    <text evidence="2">Belongs to the ABC transporter superfamily.</text>
</comment>
<comment type="subcellular location">
    <subcellularLocation>
        <location evidence="1">Cell membrane</location>
        <topology evidence="1">Peripheral membrane protein</topology>
    </subcellularLocation>
</comment>
<dbReference type="GO" id="GO:0005886">
    <property type="term" value="C:plasma membrane"/>
    <property type="evidence" value="ECO:0007669"/>
    <property type="project" value="UniProtKB-SubCell"/>
</dbReference>
<dbReference type="STRING" id="555512.SAMN04487993_101728"/>
<evidence type="ECO:0000256" key="4">
    <source>
        <dbReference type="ARBA" id="ARBA00022475"/>
    </source>
</evidence>
<protein>
    <submittedName>
        <fullName evidence="12">Iron complex transport system ATP-binding protein</fullName>
    </submittedName>
</protein>
<dbReference type="RefSeq" id="WP_089849529.1">
    <property type="nucleotide sequence ID" value="NZ_FNEJ01000017.1"/>
</dbReference>
<feature type="domain" description="ABC transporter" evidence="11">
    <location>
        <begin position="3"/>
        <end position="239"/>
    </location>
</feature>
<evidence type="ECO:0000256" key="10">
    <source>
        <dbReference type="ARBA" id="ARBA00023136"/>
    </source>
</evidence>
<keyword evidence="3" id="KW-0813">Transport</keyword>
<dbReference type="GO" id="GO:0006826">
    <property type="term" value="P:iron ion transport"/>
    <property type="evidence" value="ECO:0007669"/>
    <property type="project" value="UniProtKB-KW"/>
</dbReference>
<dbReference type="InterPro" id="IPR051535">
    <property type="entry name" value="Siderophore_ABC-ATPase"/>
</dbReference>
<dbReference type="CDD" id="cd03214">
    <property type="entry name" value="ABC_Iron-Siderophores_B12_Hemin"/>
    <property type="match status" value="1"/>
</dbReference>
<sequence>MALILSDLRLDLSGRAILDGIALDIAPGRVTALIGPNGSGKSTTLRAMAGLVSPDSGGVSLNGTPLPQMSRREIARALAFLPQSPILPEGITVRGLVERGRTPHLGSFRPMTATDRAVVDRALDRTGLTALAARRAATLSGGQRQRAFIAMTLAQDTPVLLLDEPTTFLDLPYQIEVLRLVRALNQDSGQTVVMVLHDINLACRFADRVVGIRAGQVLFDGTPEEVVTGTSLEALYGCPLTVIPLPDGRGPMVLPE</sequence>
<evidence type="ECO:0000256" key="5">
    <source>
        <dbReference type="ARBA" id="ARBA00022496"/>
    </source>
</evidence>
<keyword evidence="13" id="KW-1185">Reference proteome</keyword>
<evidence type="ECO:0000256" key="7">
    <source>
        <dbReference type="ARBA" id="ARBA00022840"/>
    </source>
</evidence>
<evidence type="ECO:0000313" key="13">
    <source>
        <dbReference type="Proteomes" id="UP000199093"/>
    </source>
</evidence>
<dbReference type="GO" id="GO:0016887">
    <property type="term" value="F:ATP hydrolysis activity"/>
    <property type="evidence" value="ECO:0007669"/>
    <property type="project" value="InterPro"/>
</dbReference>
<dbReference type="Pfam" id="PF00005">
    <property type="entry name" value="ABC_tran"/>
    <property type="match status" value="1"/>
</dbReference>
<keyword evidence="8" id="KW-0408">Iron</keyword>
<accession>A0A1G8QSC0</accession>
<evidence type="ECO:0000313" key="12">
    <source>
        <dbReference type="EMBL" id="SDJ07541.1"/>
    </source>
</evidence>
<evidence type="ECO:0000256" key="3">
    <source>
        <dbReference type="ARBA" id="ARBA00022448"/>
    </source>
</evidence>
<dbReference type="PANTHER" id="PTHR42771">
    <property type="entry name" value="IRON(3+)-HYDROXAMATE IMPORT ATP-BINDING PROTEIN FHUC"/>
    <property type="match status" value="1"/>
</dbReference>
<dbReference type="PANTHER" id="PTHR42771:SF2">
    <property type="entry name" value="IRON(3+)-HYDROXAMATE IMPORT ATP-BINDING PROTEIN FHUC"/>
    <property type="match status" value="1"/>
</dbReference>
<dbReference type="InterPro" id="IPR017871">
    <property type="entry name" value="ABC_transporter-like_CS"/>
</dbReference>
<dbReference type="InterPro" id="IPR003439">
    <property type="entry name" value="ABC_transporter-like_ATP-bd"/>
</dbReference>
<dbReference type="EMBL" id="FNEJ01000017">
    <property type="protein sequence ID" value="SDJ07541.1"/>
    <property type="molecule type" value="Genomic_DNA"/>
</dbReference>
<dbReference type="Gene3D" id="3.40.50.300">
    <property type="entry name" value="P-loop containing nucleotide triphosphate hydrolases"/>
    <property type="match status" value="1"/>
</dbReference>
<evidence type="ECO:0000256" key="1">
    <source>
        <dbReference type="ARBA" id="ARBA00004202"/>
    </source>
</evidence>
<evidence type="ECO:0000256" key="2">
    <source>
        <dbReference type="ARBA" id="ARBA00005417"/>
    </source>
</evidence>
<evidence type="ECO:0000256" key="6">
    <source>
        <dbReference type="ARBA" id="ARBA00022741"/>
    </source>
</evidence>
<evidence type="ECO:0000256" key="9">
    <source>
        <dbReference type="ARBA" id="ARBA00023065"/>
    </source>
</evidence>
<proteinExistence type="inferred from homology"/>
<name>A0A1G8QSC0_9RHOB</name>
<dbReference type="PROSITE" id="PS00211">
    <property type="entry name" value="ABC_TRANSPORTER_1"/>
    <property type="match status" value="1"/>
</dbReference>
<evidence type="ECO:0000259" key="11">
    <source>
        <dbReference type="PROSITE" id="PS50893"/>
    </source>
</evidence>
<dbReference type="AlphaFoldDB" id="A0A1G8QSC0"/>
<keyword evidence="4" id="KW-1003">Cell membrane</keyword>